<sequence>MVLNELSDKITKALSSALNSKKHPKEYIDSLIYDVTQALEESDISPQIVAKLRADLTQQLQTVQQPQTQIPQLLASALVKILDTPQKPQSLNPKNTNIVTFYGLQGQGKTTTATKYGAYYKRRNWRVGVVCCDTFRAGAFDQLKQNCTAAKLPFYGSYTEKNPIKIAQQGVAHFKKLKFNLIIIDTSGRHKQSEDLLIEMKQIDNAITPTERIFVVDASIGQACQEQALAFKKAVNIGSIILTKMDGSTRSGGALTAVASTNSPIIFLGTGEKFDDFEPFEAQNFVQKLLGFGDFKGLFDKIQSSKIDQKSQIKSLSKMMDGNFTFRDFRVQITEMLKMGPMEKLIEMIPGMSKIADAYGFDEEKEGTNAMVKWTYIMDSMTKMELDSHPILLQKEKNYENRILRIAKGSGFPVAFVKEFMGQMKQFSEMTKRYGKNQMGQQMKQMMNASVDGGGINREQMGQMQKMMGGLGGGMPGMPNIPGLNFGGDPDKAVSQLRQMGLLPGGDKEMKKLKKMAQGRK</sequence>
<accession>V6LFQ9</accession>
<dbReference type="SUPFAM" id="SSF52540">
    <property type="entry name" value="P-loop containing nucleoside triphosphate hydrolases"/>
    <property type="match status" value="1"/>
</dbReference>
<keyword evidence="4" id="KW-0547">Nucleotide-binding</keyword>
<dbReference type="PANTHER" id="PTHR11564">
    <property type="entry name" value="SIGNAL RECOGNITION PARTICLE 54K PROTEIN SRP54"/>
    <property type="match status" value="1"/>
</dbReference>
<evidence type="ECO:0000313" key="14">
    <source>
        <dbReference type="EMBL" id="KAH0570010.1"/>
    </source>
</evidence>
<keyword evidence="15" id="KW-1185">Reference proteome</keyword>
<dbReference type="EMBL" id="KI546159">
    <property type="protein sequence ID" value="EST42541.1"/>
    <property type="molecule type" value="Genomic_DNA"/>
</dbReference>
<dbReference type="Gene3D" id="1.20.120.140">
    <property type="entry name" value="Signal recognition particle SRP54, nucleotide-binding domain"/>
    <property type="match status" value="1"/>
</dbReference>
<evidence type="ECO:0000256" key="11">
    <source>
        <dbReference type="ARBA" id="ARBA00048157"/>
    </source>
</evidence>
<dbReference type="Pfam" id="PF02978">
    <property type="entry name" value="SRP_SPB"/>
    <property type="match status" value="1"/>
</dbReference>
<comment type="subcellular location">
    <subcellularLocation>
        <location evidence="1">Cytoplasm</location>
    </subcellularLocation>
</comment>
<comment type="catalytic activity">
    <reaction evidence="11">
        <text>GTP + H2O = GDP + phosphate + H(+)</text>
        <dbReference type="Rhea" id="RHEA:19669"/>
        <dbReference type="ChEBI" id="CHEBI:15377"/>
        <dbReference type="ChEBI" id="CHEBI:15378"/>
        <dbReference type="ChEBI" id="CHEBI:37565"/>
        <dbReference type="ChEBI" id="CHEBI:43474"/>
        <dbReference type="ChEBI" id="CHEBI:58189"/>
        <dbReference type="EC" id="3.6.5.4"/>
    </reaction>
    <physiologicalReaction direction="left-to-right" evidence="11">
        <dbReference type="Rhea" id="RHEA:19670"/>
    </physiologicalReaction>
</comment>
<gene>
    <name evidence="13" type="ORF">SS50377_17855</name>
    <name evidence="14" type="ORF">SS50377_27984</name>
</gene>
<dbReference type="VEuPathDB" id="GiardiaDB:SS50377_27984"/>
<keyword evidence="5" id="KW-0378">Hydrolase</keyword>
<evidence type="ECO:0000256" key="8">
    <source>
        <dbReference type="ARBA" id="ARBA00023135"/>
    </source>
</evidence>
<reference evidence="13 14" key="1">
    <citation type="journal article" date="2014" name="PLoS Genet.">
        <title>The Genome of Spironucleus salmonicida Highlights a Fish Pathogen Adapted to Fluctuating Environments.</title>
        <authorList>
            <person name="Xu F."/>
            <person name="Jerlstrom-Hultqvist J."/>
            <person name="Einarsson E."/>
            <person name="Astvaldsson A."/>
            <person name="Svard S.G."/>
            <person name="Andersson J.O."/>
        </authorList>
    </citation>
    <scope>NUCLEOTIDE SEQUENCE</scope>
    <source>
        <strain evidence="14">ATCC 50377</strain>
    </source>
</reference>
<dbReference type="PANTHER" id="PTHR11564:SF5">
    <property type="entry name" value="SIGNAL RECOGNITION PARTICLE SUBUNIT SRP54"/>
    <property type="match status" value="1"/>
</dbReference>
<evidence type="ECO:0000256" key="7">
    <source>
        <dbReference type="ARBA" id="ARBA00023134"/>
    </source>
</evidence>
<dbReference type="SMART" id="SM00962">
    <property type="entry name" value="SRP54"/>
    <property type="match status" value="1"/>
</dbReference>
<dbReference type="InterPro" id="IPR036225">
    <property type="entry name" value="SRP/SRP_N"/>
</dbReference>
<evidence type="ECO:0000256" key="9">
    <source>
        <dbReference type="ARBA" id="ARBA00023274"/>
    </source>
</evidence>
<evidence type="ECO:0000256" key="5">
    <source>
        <dbReference type="ARBA" id="ARBA00022801"/>
    </source>
</evidence>
<protein>
    <recommendedName>
        <fullName evidence="10">signal-recognition-particle GTPase</fullName>
        <ecNumber evidence="10">3.6.5.4</ecNumber>
    </recommendedName>
</protein>
<dbReference type="Proteomes" id="UP000018208">
    <property type="component" value="Unassembled WGS sequence"/>
</dbReference>
<evidence type="ECO:0000313" key="15">
    <source>
        <dbReference type="Proteomes" id="UP000018208"/>
    </source>
</evidence>
<proteinExistence type="inferred from homology"/>
<dbReference type="GO" id="GO:0005525">
    <property type="term" value="F:GTP binding"/>
    <property type="evidence" value="ECO:0007669"/>
    <property type="project" value="UniProtKB-KW"/>
</dbReference>
<dbReference type="EC" id="3.6.5.4" evidence="10"/>
<dbReference type="InterPro" id="IPR042101">
    <property type="entry name" value="SRP54_N_sf"/>
</dbReference>
<dbReference type="InterPro" id="IPR022941">
    <property type="entry name" value="SRP54"/>
</dbReference>
<evidence type="ECO:0000259" key="12">
    <source>
        <dbReference type="PROSITE" id="PS00300"/>
    </source>
</evidence>
<evidence type="ECO:0000256" key="3">
    <source>
        <dbReference type="ARBA" id="ARBA00022490"/>
    </source>
</evidence>
<dbReference type="InterPro" id="IPR013822">
    <property type="entry name" value="Signal_recog_particl_SRP54_hlx"/>
</dbReference>
<dbReference type="InterPro" id="IPR004125">
    <property type="entry name" value="Signal_recog_particle_SRP54_M"/>
</dbReference>
<dbReference type="GO" id="GO:0005829">
    <property type="term" value="C:cytosol"/>
    <property type="evidence" value="ECO:0007669"/>
    <property type="project" value="TreeGrafter"/>
</dbReference>
<dbReference type="InterPro" id="IPR000897">
    <property type="entry name" value="SRP54_GTPase_dom"/>
</dbReference>
<reference evidence="14" key="2">
    <citation type="submission" date="2020-12" db="EMBL/GenBank/DDBJ databases">
        <title>New Spironucleus salmonicida genome in near-complete chromosomes.</title>
        <authorList>
            <person name="Xu F."/>
            <person name="Kurt Z."/>
            <person name="Jimenez-Gonzalez A."/>
            <person name="Astvaldsson A."/>
            <person name="Andersson J.O."/>
            <person name="Svard S.G."/>
        </authorList>
    </citation>
    <scope>NUCLEOTIDE SEQUENCE</scope>
    <source>
        <strain evidence="14">ATCC 50377</strain>
    </source>
</reference>
<dbReference type="EMBL" id="AUWU02000008">
    <property type="protein sequence ID" value="KAH0570010.1"/>
    <property type="molecule type" value="Genomic_DNA"/>
</dbReference>
<dbReference type="CDD" id="cd17875">
    <property type="entry name" value="SRP54_G"/>
    <property type="match status" value="1"/>
</dbReference>
<dbReference type="Gene3D" id="3.40.50.300">
    <property type="entry name" value="P-loop containing nucleotide triphosphate hydrolases"/>
    <property type="match status" value="1"/>
</dbReference>
<dbReference type="SUPFAM" id="SSF47364">
    <property type="entry name" value="Domain of the SRP/SRP receptor G-proteins"/>
    <property type="match status" value="1"/>
</dbReference>
<keyword evidence="9" id="KW-0687">Ribonucleoprotein</keyword>
<keyword evidence="8" id="KW-0733">Signal recognition particle</keyword>
<dbReference type="Pfam" id="PF00448">
    <property type="entry name" value="SRP54"/>
    <property type="match status" value="1"/>
</dbReference>
<dbReference type="GO" id="GO:0006616">
    <property type="term" value="P:SRP-dependent cotranslational protein targeting to membrane, translocation"/>
    <property type="evidence" value="ECO:0007669"/>
    <property type="project" value="TreeGrafter"/>
</dbReference>
<keyword evidence="6" id="KW-0694">RNA-binding</keyword>
<dbReference type="GO" id="GO:0008312">
    <property type="term" value="F:7S RNA binding"/>
    <property type="evidence" value="ECO:0007669"/>
    <property type="project" value="InterPro"/>
</dbReference>
<comment type="similarity">
    <text evidence="2">Belongs to the GTP-binding SRP family. SRP54 subfamily.</text>
</comment>
<evidence type="ECO:0000256" key="4">
    <source>
        <dbReference type="ARBA" id="ARBA00022741"/>
    </source>
</evidence>
<dbReference type="GO" id="GO:0003924">
    <property type="term" value="F:GTPase activity"/>
    <property type="evidence" value="ECO:0007669"/>
    <property type="project" value="InterPro"/>
</dbReference>
<name>V6LFQ9_9EUKA</name>
<keyword evidence="3" id="KW-0963">Cytoplasm</keyword>
<dbReference type="FunFam" id="3.40.50.300:FF:000022">
    <property type="entry name" value="Signal recognition particle 54 kDa subunit"/>
    <property type="match status" value="1"/>
</dbReference>
<dbReference type="Gene3D" id="1.10.260.30">
    <property type="entry name" value="Signal recognition particle, SRP54 subunit, M-domain"/>
    <property type="match status" value="1"/>
</dbReference>
<dbReference type="OrthoDB" id="10250817at2759"/>
<dbReference type="PROSITE" id="PS00300">
    <property type="entry name" value="SRP54"/>
    <property type="match status" value="1"/>
</dbReference>
<dbReference type="GO" id="GO:0030942">
    <property type="term" value="F:endoplasmic reticulum signal peptide binding"/>
    <property type="evidence" value="ECO:0007669"/>
    <property type="project" value="TreeGrafter"/>
</dbReference>
<evidence type="ECO:0000313" key="13">
    <source>
        <dbReference type="EMBL" id="EST42541.1"/>
    </source>
</evidence>
<dbReference type="InterPro" id="IPR027417">
    <property type="entry name" value="P-loop_NTPase"/>
</dbReference>
<evidence type="ECO:0000256" key="1">
    <source>
        <dbReference type="ARBA" id="ARBA00004496"/>
    </source>
</evidence>
<evidence type="ECO:0000256" key="10">
    <source>
        <dbReference type="ARBA" id="ARBA00035672"/>
    </source>
</evidence>
<keyword evidence="7" id="KW-0342">GTP-binding</keyword>
<dbReference type="InterPro" id="IPR036891">
    <property type="entry name" value="Signal_recog_part_SRP54_M_sf"/>
</dbReference>
<feature type="domain" description="SRP54-type proteins GTP-binding" evidence="12">
    <location>
        <begin position="264"/>
        <end position="277"/>
    </location>
</feature>
<organism evidence="13">
    <name type="scientific">Spironucleus salmonicida</name>
    <dbReference type="NCBI Taxonomy" id="348837"/>
    <lineage>
        <taxon>Eukaryota</taxon>
        <taxon>Metamonada</taxon>
        <taxon>Diplomonadida</taxon>
        <taxon>Hexamitidae</taxon>
        <taxon>Hexamitinae</taxon>
        <taxon>Spironucleus</taxon>
    </lineage>
</organism>
<dbReference type="AlphaFoldDB" id="V6LFQ9"/>
<dbReference type="SUPFAM" id="SSF47446">
    <property type="entry name" value="Signal peptide-binding domain"/>
    <property type="match status" value="1"/>
</dbReference>
<evidence type="ECO:0000256" key="2">
    <source>
        <dbReference type="ARBA" id="ARBA00005450"/>
    </source>
</evidence>
<dbReference type="Pfam" id="PF02881">
    <property type="entry name" value="SRP54_N"/>
    <property type="match status" value="1"/>
</dbReference>
<dbReference type="GO" id="GO:0005786">
    <property type="term" value="C:signal recognition particle, endoplasmic reticulum targeting"/>
    <property type="evidence" value="ECO:0007669"/>
    <property type="project" value="UniProtKB-KW"/>
</dbReference>
<evidence type="ECO:0000256" key="6">
    <source>
        <dbReference type="ARBA" id="ARBA00022884"/>
    </source>
</evidence>